<evidence type="ECO:0000313" key="4">
    <source>
        <dbReference type="Proteomes" id="UP000653305"/>
    </source>
</evidence>
<keyword evidence="3" id="KW-0808">Transferase</keyword>
<evidence type="ECO:0000313" key="3">
    <source>
        <dbReference type="EMBL" id="GFP79041.1"/>
    </source>
</evidence>
<keyword evidence="4" id="KW-1185">Reference proteome</keyword>
<keyword evidence="3" id="KW-0670">Pyruvate</keyword>
<keyword evidence="3" id="KW-0418">Kinase</keyword>
<feature type="coiled-coil region" evidence="1">
    <location>
        <begin position="75"/>
        <end position="102"/>
    </location>
</feature>
<sequence>MDVTVQDGKANMCGCFEDLHGHAKGLPASPSTEVGQVVFSAEDAESWHAQGKSVILVRIFKTRKEAKRMAMMESISTIKARVEELNRLVEDQRERKDEYAAIISQQFEGSTTGSAGTTKSYGYGTEMDT</sequence>
<dbReference type="AlphaFoldDB" id="A0A830BAI1"/>
<dbReference type="OrthoDB" id="6353017at2759"/>
<dbReference type="PANTHER" id="PTHR22931:SF9">
    <property type="entry name" value="PYRUVATE, PHOSPHATE DIKINASE 1, CHLOROPLASTIC"/>
    <property type="match status" value="1"/>
</dbReference>
<proteinExistence type="predicted"/>
<dbReference type="EMBL" id="BMAC01000003">
    <property type="protein sequence ID" value="GFP79041.1"/>
    <property type="molecule type" value="Genomic_DNA"/>
</dbReference>
<gene>
    <name evidence="3" type="ORF">PHJA_000047600</name>
</gene>
<evidence type="ECO:0000256" key="2">
    <source>
        <dbReference type="SAM" id="MobiDB-lite"/>
    </source>
</evidence>
<name>A0A830BAI1_9LAMI</name>
<feature type="region of interest" description="Disordered" evidence="2">
    <location>
        <begin position="109"/>
        <end position="129"/>
    </location>
</feature>
<organism evidence="3 4">
    <name type="scientific">Phtheirospermum japonicum</name>
    <dbReference type="NCBI Taxonomy" id="374723"/>
    <lineage>
        <taxon>Eukaryota</taxon>
        <taxon>Viridiplantae</taxon>
        <taxon>Streptophyta</taxon>
        <taxon>Embryophyta</taxon>
        <taxon>Tracheophyta</taxon>
        <taxon>Spermatophyta</taxon>
        <taxon>Magnoliopsida</taxon>
        <taxon>eudicotyledons</taxon>
        <taxon>Gunneridae</taxon>
        <taxon>Pentapetalae</taxon>
        <taxon>asterids</taxon>
        <taxon>lamiids</taxon>
        <taxon>Lamiales</taxon>
        <taxon>Orobanchaceae</taxon>
        <taxon>Orobanchaceae incertae sedis</taxon>
        <taxon>Phtheirospermum</taxon>
    </lineage>
</organism>
<dbReference type="InterPro" id="IPR010121">
    <property type="entry name" value="Pyruvate_phosphate_dikinase"/>
</dbReference>
<dbReference type="PANTHER" id="PTHR22931">
    <property type="entry name" value="PHOSPHOENOLPYRUVATE DIKINASE-RELATED"/>
    <property type="match status" value="1"/>
</dbReference>
<dbReference type="Gene3D" id="3.50.30.10">
    <property type="entry name" value="Phosphohistidine domain"/>
    <property type="match status" value="1"/>
</dbReference>
<protein>
    <submittedName>
        <fullName evidence="3">Pyruvate phosphate dikinase 2</fullName>
    </submittedName>
</protein>
<dbReference type="GO" id="GO:0050242">
    <property type="term" value="F:pyruvate, phosphate dikinase activity"/>
    <property type="evidence" value="ECO:0007669"/>
    <property type="project" value="InterPro"/>
</dbReference>
<keyword evidence="1" id="KW-0175">Coiled coil</keyword>
<dbReference type="Proteomes" id="UP000653305">
    <property type="component" value="Unassembled WGS sequence"/>
</dbReference>
<dbReference type="GO" id="GO:0016301">
    <property type="term" value="F:kinase activity"/>
    <property type="evidence" value="ECO:0007669"/>
    <property type="project" value="UniProtKB-KW"/>
</dbReference>
<accession>A0A830BAI1</accession>
<reference evidence="3" key="1">
    <citation type="submission" date="2020-07" db="EMBL/GenBank/DDBJ databases">
        <title>Ethylene signaling mediates host invasion by parasitic plants.</title>
        <authorList>
            <person name="Yoshida S."/>
        </authorList>
    </citation>
    <scope>NUCLEOTIDE SEQUENCE</scope>
    <source>
        <strain evidence="3">Okayama</strain>
    </source>
</reference>
<evidence type="ECO:0000256" key="1">
    <source>
        <dbReference type="SAM" id="Coils"/>
    </source>
</evidence>
<comment type="caution">
    <text evidence="3">The sequence shown here is derived from an EMBL/GenBank/DDBJ whole genome shotgun (WGS) entry which is preliminary data.</text>
</comment>